<evidence type="ECO:0000256" key="5">
    <source>
        <dbReference type="ARBA" id="ARBA00022989"/>
    </source>
</evidence>
<comment type="pathway">
    <text evidence="7">Protein modification; lipoprotein biosynthesis (diacylglyceryl transfer).</text>
</comment>
<feature type="binding site" evidence="7">
    <location>
        <position position="151"/>
    </location>
    <ligand>
        <name>a 1,2-diacyl-sn-glycero-3-phospho-(1'-sn-glycerol)</name>
        <dbReference type="ChEBI" id="CHEBI:64716"/>
    </ligand>
</feature>
<sequence length="387" mass="41557">MSLNPAHQVATYLADIPSPTKAQYHLGPIPIRMYAMCILAGILVAVWLGDKRWRARGGKPQEVVDIAIWAVPFGLVGGRLYHVITTSAPYFGKGGDPVKAFYVWQGGLGIWGAIALGALGAYIGCRRRGASLLSFADAVAPGVVLAQAMGRWGNYFNNELYGGHTSLPWGLKVHVMDTTTQTAVVGPDGKAELVAGGPFHPTFLYESIWCVGVAILLLWADRRFKLGNGRVFALYVAAYTVGRFWIESLRIDDAHHFLGMRLNDWTSIIVFLGAVVGFFWLAKNRPGREDSPYLALAAETADSAETAETAEDGQTTEVGESAETPENPGEEALTEDALVGAQAGEPEKLVKDSEPTAEETSEESVVIPAQDEAPEAVPTPTGKANES</sequence>
<evidence type="ECO:0000313" key="9">
    <source>
        <dbReference type="EMBL" id="MBS2549176.1"/>
    </source>
</evidence>
<keyword evidence="3 7" id="KW-0808">Transferase</keyword>
<evidence type="ECO:0000313" key="10">
    <source>
        <dbReference type="Proteomes" id="UP000730482"/>
    </source>
</evidence>
<feature type="transmembrane region" description="Helical" evidence="7">
    <location>
        <begin position="130"/>
        <end position="150"/>
    </location>
</feature>
<evidence type="ECO:0000256" key="2">
    <source>
        <dbReference type="ARBA" id="ARBA00022475"/>
    </source>
</evidence>
<evidence type="ECO:0000256" key="4">
    <source>
        <dbReference type="ARBA" id="ARBA00022692"/>
    </source>
</evidence>
<evidence type="ECO:0000256" key="1">
    <source>
        <dbReference type="ARBA" id="ARBA00007150"/>
    </source>
</evidence>
<dbReference type="EMBL" id="JAAFYZ010000065">
    <property type="protein sequence ID" value="MBS2549176.1"/>
    <property type="molecule type" value="Genomic_DNA"/>
</dbReference>
<evidence type="ECO:0000256" key="8">
    <source>
        <dbReference type="SAM" id="MobiDB-lite"/>
    </source>
</evidence>
<feature type="transmembrane region" description="Helical" evidence="7">
    <location>
        <begin position="101"/>
        <end position="123"/>
    </location>
</feature>
<dbReference type="PANTHER" id="PTHR30589">
    <property type="entry name" value="PROLIPOPROTEIN DIACYLGLYCERYL TRANSFERASE"/>
    <property type="match status" value="1"/>
</dbReference>
<evidence type="ECO:0000256" key="6">
    <source>
        <dbReference type="ARBA" id="ARBA00023136"/>
    </source>
</evidence>
<proteinExistence type="inferred from homology"/>
<dbReference type="RefSeq" id="WP_212010740.1">
    <property type="nucleotide sequence ID" value="NZ_JAAFYZ010000065.1"/>
</dbReference>
<keyword evidence="2 7" id="KW-1003">Cell membrane</keyword>
<comment type="catalytic activity">
    <reaction evidence="7">
        <text>L-cysteinyl-[prolipoprotein] + a 1,2-diacyl-sn-glycero-3-phospho-(1'-sn-glycerol) = an S-1,2-diacyl-sn-glyceryl-L-cysteinyl-[prolipoprotein] + sn-glycerol 1-phosphate + H(+)</text>
        <dbReference type="Rhea" id="RHEA:56712"/>
        <dbReference type="Rhea" id="RHEA-COMP:14679"/>
        <dbReference type="Rhea" id="RHEA-COMP:14680"/>
        <dbReference type="ChEBI" id="CHEBI:15378"/>
        <dbReference type="ChEBI" id="CHEBI:29950"/>
        <dbReference type="ChEBI" id="CHEBI:57685"/>
        <dbReference type="ChEBI" id="CHEBI:64716"/>
        <dbReference type="ChEBI" id="CHEBI:140658"/>
        <dbReference type="EC" id="2.5.1.145"/>
    </reaction>
</comment>
<dbReference type="PROSITE" id="PS01311">
    <property type="entry name" value="LGT"/>
    <property type="match status" value="1"/>
</dbReference>
<feature type="compositionally biased region" description="Basic and acidic residues" evidence="8">
    <location>
        <begin position="345"/>
        <end position="354"/>
    </location>
</feature>
<dbReference type="NCBIfam" id="TIGR00544">
    <property type="entry name" value="lgt"/>
    <property type="match status" value="1"/>
</dbReference>
<evidence type="ECO:0000256" key="3">
    <source>
        <dbReference type="ARBA" id="ARBA00022679"/>
    </source>
</evidence>
<comment type="function">
    <text evidence="7">Catalyzes the transfer of the diacylglyceryl group from phosphatidylglycerol to the sulfhydryl group of the N-terminal cysteine of a prolipoprotein, the first step in the formation of mature lipoproteins.</text>
</comment>
<organism evidence="9 10">
    <name type="scientific">Catenulispora pinistramenti</name>
    <dbReference type="NCBI Taxonomy" id="2705254"/>
    <lineage>
        <taxon>Bacteria</taxon>
        <taxon>Bacillati</taxon>
        <taxon>Actinomycetota</taxon>
        <taxon>Actinomycetes</taxon>
        <taxon>Catenulisporales</taxon>
        <taxon>Catenulisporaceae</taxon>
        <taxon>Catenulispora</taxon>
    </lineage>
</organism>
<feature type="transmembrane region" description="Helical" evidence="7">
    <location>
        <begin position="203"/>
        <end position="220"/>
    </location>
</feature>
<comment type="similarity">
    <text evidence="1 7">Belongs to the Lgt family.</text>
</comment>
<comment type="subcellular location">
    <subcellularLocation>
        <location evidence="7">Cell membrane</location>
        <topology evidence="7">Multi-pass membrane protein</topology>
    </subcellularLocation>
</comment>
<dbReference type="PANTHER" id="PTHR30589:SF0">
    <property type="entry name" value="PHOSPHATIDYLGLYCEROL--PROLIPOPROTEIN DIACYLGLYCERYL TRANSFERASE"/>
    <property type="match status" value="1"/>
</dbReference>
<feature type="transmembrane region" description="Helical" evidence="7">
    <location>
        <begin position="31"/>
        <end position="50"/>
    </location>
</feature>
<feature type="region of interest" description="Disordered" evidence="8">
    <location>
        <begin position="300"/>
        <end position="387"/>
    </location>
</feature>
<gene>
    <name evidence="7" type="primary">lgt</name>
    <name evidence="9" type="ORF">KGQ19_20120</name>
</gene>
<dbReference type="EC" id="2.5.1.145" evidence="7"/>
<feature type="transmembrane region" description="Helical" evidence="7">
    <location>
        <begin position="62"/>
        <end position="81"/>
    </location>
</feature>
<dbReference type="InterPro" id="IPR001640">
    <property type="entry name" value="Lgt"/>
</dbReference>
<dbReference type="Proteomes" id="UP000730482">
    <property type="component" value="Unassembled WGS sequence"/>
</dbReference>
<name>A0ABS5KSZ6_9ACTN</name>
<dbReference type="Pfam" id="PF01790">
    <property type="entry name" value="LGT"/>
    <property type="match status" value="1"/>
</dbReference>
<feature type="transmembrane region" description="Helical" evidence="7">
    <location>
        <begin position="265"/>
        <end position="282"/>
    </location>
</feature>
<keyword evidence="5 7" id="KW-1133">Transmembrane helix</keyword>
<keyword evidence="6 7" id="KW-0472">Membrane</keyword>
<keyword evidence="10" id="KW-1185">Reference proteome</keyword>
<keyword evidence="9" id="KW-0328">Glycosyltransferase</keyword>
<reference evidence="9 10" key="1">
    <citation type="submission" date="2020-02" db="EMBL/GenBank/DDBJ databases">
        <title>Acidophilic actinobacteria isolated from forest soil.</title>
        <authorList>
            <person name="Golinska P."/>
        </authorList>
    </citation>
    <scope>NUCLEOTIDE SEQUENCE [LARGE SCALE GENOMIC DNA]</scope>
    <source>
        <strain evidence="9 10">NL8</strain>
    </source>
</reference>
<dbReference type="HAMAP" id="MF_01147">
    <property type="entry name" value="Lgt"/>
    <property type="match status" value="1"/>
</dbReference>
<accession>A0ABS5KSZ6</accession>
<dbReference type="GO" id="GO:0016757">
    <property type="term" value="F:glycosyltransferase activity"/>
    <property type="evidence" value="ECO:0007669"/>
    <property type="project" value="UniProtKB-KW"/>
</dbReference>
<comment type="caution">
    <text evidence="9">The sequence shown here is derived from an EMBL/GenBank/DDBJ whole genome shotgun (WGS) entry which is preliminary data.</text>
</comment>
<evidence type="ECO:0000256" key="7">
    <source>
        <dbReference type="HAMAP-Rule" id="MF_01147"/>
    </source>
</evidence>
<protein>
    <recommendedName>
        <fullName evidence="7">Phosphatidylglycerol--prolipoprotein diacylglyceryl transferase</fullName>
        <ecNumber evidence="7">2.5.1.145</ecNumber>
    </recommendedName>
</protein>
<keyword evidence="4 7" id="KW-0812">Transmembrane</keyword>
<feature type="transmembrane region" description="Helical" evidence="7">
    <location>
        <begin position="227"/>
        <end position="245"/>
    </location>
</feature>